<organism evidence="2 3">
    <name type="scientific">Candidatus Magnetaquiglobus chichijimensis</name>
    <dbReference type="NCBI Taxonomy" id="3141448"/>
    <lineage>
        <taxon>Bacteria</taxon>
        <taxon>Pseudomonadati</taxon>
        <taxon>Pseudomonadota</taxon>
        <taxon>Magnetococcia</taxon>
        <taxon>Magnetococcales</taxon>
        <taxon>Candidatus Magnetaquicoccaceae</taxon>
        <taxon>Candidatus Magnetaquiglobus</taxon>
    </lineage>
</organism>
<sequence length="233" mass="26027">MSGNAKTLTERILENVFPTVPDFFGMLVEHSEVCLQSMHALVGFMETHDVQQGIQVRELEKKGDEIKARNMAVLNQAFATPLDREDIYRAVVAIDQIINYAKTTVREMEVLELTPDAYTLEMAQIMRDGVVALNAGFKKLATTPLAATEDAMAAKKAERTTEKCYRKALVSLFHADDAFMQALDANPVHAAPKAMMQVMDMFKRREVYRHMSNCADQLAKAGSVLQDIVVQIS</sequence>
<evidence type="ECO:0008006" key="4">
    <source>
        <dbReference type="Google" id="ProtNLM"/>
    </source>
</evidence>
<protein>
    <recommendedName>
        <fullName evidence="4">Phosphate transport regulator</fullName>
    </recommendedName>
</protein>
<comment type="caution">
    <text evidence="2">The sequence shown here is derived from an EMBL/GenBank/DDBJ whole genome shotgun (WGS) entry which is preliminary data.</text>
</comment>
<dbReference type="Proteomes" id="UP001628193">
    <property type="component" value="Unassembled WGS sequence"/>
</dbReference>
<accession>A0ABQ0CCT1</accession>
<dbReference type="RefSeq" id="WP_420906427.1">
    <property type="nucleotide sequence ID" value="NZ_BAAFGK010000005.1"/>
</dbReference>
<comment type="similarity">
    <text evidence="1">Belongs to the UPF0111 family.</text>
</comment>
<gene>
    <name evidence="2" type="ORF">SIID45300_03059</name>
</gene>
<evidence type="ECO:0000313" key="2">
    <source>
        <dbReference type="EMBL" id="GAB0058704.1"/>
    </source>
</evidence>
<evidence type="ECO:0000256" key="1">
    <source>
        <dbReference type="ARBA" id="ARBA00008591"/>
    </source>
</evidence>
<proteinExistence type="inferred from homology"/>
<dbReference type="InterPro" id="IPR038078">
    <property type="entry name" value="PhoU-like_sf"/>
</dbReference>
<dbReference type="Pfam" id="PF01865">
    <property type="entry name" value="PhoU_div"/>
    <property type="match status" value="1"/>
</dbReference>
<dbReference type="Gene3D" id="1.20.58.220">
    <property type="entry name" value="Phosphate transport system protein phou homolog 2, domain 2"/>
    <property type="match status" value="1"/>
</dbReference>
<keyword evidence="3" id="KW-1185">Reference proteome</keyword>
<dbReference type="PANTHER" id="PTHR37298:SF1">
    <property type="entry name" value="UPF0111 PROTEIN YKAA"/>
    <property type="match status" value="1"/>
</dbReference>
<reference evidence="2 3" key="1">
    <citation type="submission" date="2024-09" db="EMBL/GenBank/DDBJ databases">
        <title>Draft genome sequence of Candidatus Magnetaquicoccaceae bacterium FCR-1.</title>
        <authorList>
            <person name="Shimoshige H."/>
            <person name="Shimamura S."/>
            <person name="Taoka A."/>
            <person name="Kobayashi H."/>
            <person name="Maekawa T."/>
        </authorList>
    </citation>
    <scope>NUCLEOTIDE SEQUENCE [LARGE SCALE GENOMIC DNA]</scope>
    <source>
        <strain evidence="2 3">FCR-1</strain>
    </source>
</reference>
<dbReference type="InterPro" id="IPR018445">
    <property type="entry name" value="Put_Phosphate_transp_reg"/>
</dbReference>
<dbReference type="InterPro" id="IPR052912">
    <property type="entry name" value="UPF0111_domain"/>
</dbReference>
<name>A0ABQ0CCT1_9PROT</name>
<dbReference type="PANTHER" id="PTHR37298">
    <property type="entry name" value="UPF0111 PROTEIN YKAA"/>
    <property type="match status" value="1"/>
</dbReference>
<dbReference type="EMBL" id="BAAFGK010000005">
    <property type="protein sequence ID" value="GAB0058704.1"/>
    <property type="molecule type" value="Genomic_DNA"/>
</dbReference>
<evidence type="ECO:0000313" key="3">
    <source>
        <dbReference type="Proteomes" id="UP001628193"/>
    </source>
</evidence>